<feature type="region of interest" description="Disordered" evidence="6">
    <location>
        <begin position="48"/>
        <end position="88"/>
    </location>
</feature>
<dbReference type="NCBIfam" id="TIGR03953">
    <property type="entry name" value="rplD_bact"/>
    <property type="match status" value="1"/>
</dbReference>
<keyword evidence="5" id="KW-0694">RNA-binding</keyword>
<dbReference type="InterPro" id="IPR002136">
    <property type="entry name" value="Ribosomal_uL4"/>
</dbReference>
<keyword evidence="5" id="KW-0699">rRNA-binding</keyword>
<dbReference type="GO" id="GO:0003735">
    <property type="term" value="F:structural constituent of ribosome"/>
    <property type="evidence" value="ECO:0007669"/>
    <property type="project" value="InterPro"/>
</dbReference>
<dbReference type="HAMAP" id="MF_01328_B">
    <property type="entry name" value="Ribosomal_uL4_B"/>
    <property type="match status" value="1"/>
</dbReference>
<evidence type="ECO:0000313" key="8">
    <source>
        <dbReference type="Proteomes" id="UP000230340"/>
    </source>
</evidence>
<dbReference type="GO" id="GO:0006412">
    <property type="term" value="P:translation"/>
    <property type="evidence" value="ECO:0007669"/>
    <property type="project" value="UniProtKB-UniRule"/>
</dbReference>
<dbReference type="GO" id="GO:0005840">
    <property type="term" value="C:ribosome"/>
    <property type="evidence" value="ECO:0007669"/>
    <property type="project" value="UniProtKB-KW"/>
</dbReference>
<evidence type="ECO:0000256" key="4">
    <source>
        <dbReference type="ARBA" id="ARBA00035244"/>
    </source>
</evidence>
<dbReference type="Proteomes" id="UP000230340">
    <property type="component" value="Unassembled WGS sequence"/>
</dbReference>
<evidence type="ECO:0000256" key="5">
    <source>
        <dbReference type="HAMAP-Rule" id="MF_01328"/>
    </source>
</evidence>
<evidence type="ECO:0000256" key="2">
    <source>
        <dbReference type="ARBA" id="ARBA00022980"/>
    </source>
</evidence>
<comment type="similarity">
    <text evidence="1 5">Belongs to the universal ribosomal protein uL4 family.</text>
</comment>
<gene>
    <name evidence="5" type="primary">rplD</name>
    <name evidence="7" type="ORF">COT49_00690</name>
</gene>
<dbReference type="GO" id="GO:0019843">
    <property type="term" value="F:rRNA binding"/>
    <property type="evidence" value="ECO:0007669"/>
    <property type="project" value="UniProtKB-UniRule"/>
</dbReference>
<evidence type="ECO:0000256" key="3">
    <source>
        <dbReference type="ARBA" id="ARBA00023274"/>
    </source>
</evidence>
<feature type="compositionally biased region" description="Basic residues" evidence="6">
    <location>
        <begin position="66"/>
        <end position="78"/>
    </location>
</feature>
<proteinExistence type="inferred from homology"/>
<dbReference type="PANTHER" id="PTHR10746">
    <property type="entry name" value="50S RIBOSOMAL PROTEIN L4"/>
    <property type="match status" value="1"/>
</dbReference>
<comment type="function">
    <text evidence="5">One of the primary rRNA binding proteins, this protein initially binds near the 5'-end of the 23S rRNA. It is important during the early stages of 50S assembly. It makes multiple contacts with different domains of the 23S rRNA in the assembled 50S subunit and ribosome.</text>
</comment>
<dbReference type="Pfam" id="PF00573">
    <property type="entry name" value="Ribosomal_L4"/>
    <property type="match status" value="1"/>
</dbReference>
<dbReference type="EMBL" id="PEYT01000004">
    <property type="protein sequence ID" value="PIS23350.1"/>
    <property type="molecule type" value="Genomic_DNA"/>
</dbReference>
<comment type="function">
    <text evidence="5">Forms part of the polypeptide exit tunnel.</text>
</comment>
<keyword evidence="3 5" id="KW-0687">Ribonucleoprotein</keyword>
<reference evidence="8" key="1">
    <citation type="submission" date="2017-09" db="EMBL/GenBank/DDBJ databases">
        <title>Depth-based differentiation of microbial function through sediment-hosted aquifers and enrichment of novel symbionts in the deep terrestrial subsurface.</title>
        <authorList>
            <person name="Probst A.J."/>
            <person name="Ladd B."/>
            <person name="Jarett J.K."/>
            <person name="Geller-Mcgrath D.E."/>
            <person name="Sieber C.M.K."/>
            <person name="Emerson J.B."/>
            <person name="Anantharaman K."/>
            <person name="Thomas B.C."/>
            <person name="Malmstrom R."/>
            <person name="Stieglmeier M."/>
            <person name="Klingl A."/>
            <person name="Woyke T."/>
            <person name="Ryan C.M."/>
            <person name="Banfield J.F."/>
        </authorList>
    </citation>
    <scope>NUCLEOTIDE SEQUENCE [LARGE SCALE GENOMIC DNA]</scope>
</reference>
<evidence type="ECO:0000256" key="6">
    <source>
        <dbReference type="SAM" id="MobiDB-lite"/>
    </source>
</evidence>
<dbReference type="Gene3D" id="3.40.1370.10">
    <property type="match status" value="1"/>
</dbReference>
<sequence>MSLRVDVINTKGEKVGDLTLPKEVFGVIPNETVVSQYIRVYLTNQTQGTHKTKTKSEVSGGGRKPYAQKHTGRARRGSTRSPVVVGGGVSHGPLPFTKRLKVTKSQRKAALASVLSAKAISHDIMVLDNLGLTKFKTSAMRSVVLDIKAKEKNLFILDTKKSKDETKFALISSRNIPGVKVVGVKNVNTYDILNAQSVIFEKEAVGQLKEMFTA</sequence>
<keyword evidence="2 5" id="KW-0689">Ribosomal protein</keyword>
<comment type="caution">
    <text evidence="7">The sequence shown here is derived from an EMBL/GenBank/DDBJ whole genome shotgun (WGS) entry which is preliminary data.</text>
</comment>
<protein>
    <recommendedName>
        <fullName evidence="4 5">Large ribosomal subunit protein uL4</fullName>
    </recommendedName>
</protein>
<dbReference type="AlphaFoldDB" id="A0A2H0XEH3"/>
<name>A0A2H0XEH3_UNCKA</name>
<dbReference type="GO" id="GO:1990904">
    <property type="term" value="C:ribonucleoprotein complex"/>
    <property type="evidence" value="ECO:0007669"/>
    <property type="project" value="UniProtKB-KW"/>
</dbReference>
<dbReference type="SUPFAM" id="SSF52166">
    <property type="entry name" value="Ribosomal protein L4"/>
    <property type="match status" value="1"/>
</dbReference>
<dbReference type="PANTHER" id="PTHR10746:SF6">
    <property type="entry name" value="LARGE RIBOSOMAL SUBUNIT PROTEIN UL4M"/>
    <property type="match status" value="1"/>
</dbReference>
<evidence type="ECO:0000313" key="7">
    <source>
        <dbReference type="EMBL" id="PIS23350.1"/>
    </source>
</evidence>
<dbReference type="InterPro" id="IPR013005">
    <property type="entry name" value="Ribosomal_uL4-like"/>
</dbReference>
<organism evidence="7 8">
    <name type="scientific">candidate division WWE3 bacterium CG08_land_8_20_14_0_20_40_13</name>
    <dbReference type="NCBI Taxonomy" id="1975084"/>
    <lineage>
        <taxon>Bacteria</taxon>
        <taxon>Katanobacteria</taxon>
    </lineage>
</organism>
<comment type="subunit">
    <text evidence="5">Part of the 50S ribosomal subunit.</text>
</comment>
<evidence type="ECO:0000256" key="1">
    <source>
        <dbReference type="ARBA" id="ARBA00010528"/>
    </source>
</evidence>
<accession>A0A2H0XEH3</accession>
<dbReference type="InterPro" id="IPR023574">
    <property type="entry name" value="Ribosomal_uL4_dom_sf"/>
</dbReference>